<feature type="domain" description="N-acetyltransferase" evidence="1">
    <location>
        <begin position="163"/>
        <end position="314"/>
    </location>
</feature>
<organism evidence="2 3">
    <name type="scientific">Clostridium sulfidigenes</name>
    <dbReference type="NCBI Taxonomy" id="318464"/>
    <lineage>
        <taxon>Bacteria</taxon>
        <taxon>Bacillati</taxon>
        <taxon>Bacillota</taxon>
        <taxon>Clostridia</taxon>
        <taxon>Eubacteriales</taxon>
        <taxon>Clostridiaceae</taxon>
        <taxon>Clostridium</taxon>
    </lineage>
</organism>
<name>A0A084JFK9_9CLOT</name>
<dbReference type="RefSeq" id="WP_035130691.1">
    <property type="nucleotide sequence ID" value="NZ_JPMD01000008.1"/>
</dbReference>
<protein>
    <recommendedName>
        <fullName evidence="1">N-acetyltransferase domain-containing protein</fullName>
    </recommendedName>
</protein>
<dbReference type="AlphaFoldDB" id="A0A084JFK9"/>
<dbReference type="eggNOG" id="COG1247">
    <property type="taxonomic scope" value="Bacteria"/>
</dbReference>
<dbReference type="EMBL" id="JPMD01000008">
    <property type="protein sequence ID" value="KEZ87743.1"/>
    <property type="molecule type" value="Genomic_DNA"/>
</dbReference>
<accession>A0A084JFK9</accession>
<dbReference type="InterPro" id="IPR016181">
    <property type="entry name" value="Acyl_CoA_acyltransferase"/>
</dbReference>
<proteinExistence type="predicted"/>
<dbReference type="InterPro" id="IPR000182">
    <property type="entry name" value="GNAT_dom"/>
</dbReference>
<evidence type="ECO:0000313" key="2">
    <source>
        <dbReference type="EMBL" id="KEZ87743.1"/>
    </source>
</evidence>
<evidence type="ECO:0000313" key="3">
    <source>
        <dbReference type="Proteomes" id="UP000028542"/>
    </source>
</evidence>
<sequence>MIREIEVTNMEDSDINEAKKIWVRQFELYCDNSEFPLHWKQDTELLEKFLAERIKNQSAVVAKLDNMVVGFLAYDEFPFNGENTVFCPAIGHSAIEEYKESVYLKLYKSISQEWINKNIFNHMWTIFFNDINLKNILFDLGYGSYLIDAFNDCNIESGEKSICDIRKATMENANVLYELVEESNEYYASAPLFLKRDRFTKEEIEEIILKRNVFIAWHEDIPVGFINLSIADNNNFIDMSIKNCGLIDEIGAYIKLEYRNKKIGIELLKIVNDYCKDFNVPYIHVDFETANLYGNKFWKKHFTPMLLSMRRPINKDINDR</sequence>
<dbReference type="Pfam" id="PF00583">
    <property type="entry name" value="Acetyltransf_1"/>
    <property type="match status" value="1"/>
</dbReference>
<keyword evidence="3" id="KW-1185">Reference proteome</keyword>
<comment type="caution">
    <text evidence="2">The sequence shown here is derived from an EMBL/GenBank/DDBJ whole genome shotgun (WGS) entry which is preliminary data.</text>
</comment>
<dbReference type="CDD" id="cd04301">
    <property type="entry name" value="NAT_SF"/>
    <property type="match status" value="1"/>
</dbReference>
<dbReference type="PROSITE" id="PS51186">
    <property type="entry name" value="GNAT"/>
    <property type="match status" value="1"/>
</dbReference>
<reference evidence="2 3" key="1">
    <citation type="submission" date="2014-07" db="EMBL/GenBank/DDBJ databases">
        <title>Draft genome of Clostridium sulfidigenes 113A isolated from sediments associated with methane hydrate from Krishna Godavari basin.</title>
        <authorList>
            <person name="Honkalas V.S."/>
            <person name="Dabir A.P."/>
            <person name="Arora P."/>
            <person name="Dhakephalkar P.K."/>
        </authorList>
    </citation>
    <scope>NUCLEOTIDE SEQUENCE [LARGE SCALE GENOMIC DNA]</scope>
    <source>
        <strain evidence="2 3">113A</strain>
    </source>
</reference>
<dbReference type="Proteomes" id="UP000028542">
    <property type="component" value="Unassembled WGS sequence"/>
</dbReference>
<gene>
    <name evidence="2" type="ORF">IO99_04350</name>
</gene>
<dbReference type="GO" id="GO:0016747">
    <property type="term" value="F:acyltransferase activity, transferring groups other than amino-acyl groups"/>
    <property type="evidence" value="ECO:0007669"/>
    <property type="project" value="InterPro"/>
</dbReference>
<dbReference type="SUPFAM" id="SSF55729">
    <property type="entry name" value="Acyl-CoA N-acyltransferases (Nat)"/>
    <property type="match status" value="1"/>
</dbReference>
<evidence type="ECO:0000259" key="1">
    <source>
        <dbReference type="PROSITE" id="PS51186"/>
    </source>
</evidence>
<dbReference type="Gene3D" id="3.40.630.30">
    <property type="match status" value="1"/>
</dbReference>